<evidence type="ECO:0000256" key="15">
    <source>
        <dbReference type="RuleBase" id="RU000461"/>
    </source>
</evidence>
<comment type="similarity">
    <text evidence="5 15">Belongs to the cytochrome P450 family.</text>
</comment>
<keyword evidence="10 15" id="KW-0560">Oxidoreductase</keyword>
<evidence type="ECO:0000256" key="11">
    <source>
        <dbReference type="ARBA" id="ARBA00023004"/>
    </source>
</evidence>
<dbReference type="InterPro" id="IPR017972">
    <property type="entry name" value="Cyt_P450_CS"/>
</dbReference>
<dbReference type="PANTHER" id="PTHR24300:SF375">
    <property type="entry name" value="CYTOCHROME P450 FAMILY"/>
    <property type="match status" value="1"/>
</dbReference>
<evidence type="ECO:0000256" key="10">
    <source>
        <dbReference type="ARBA" id="ARBA00023002"/>
    </source>
</evidence>
<gene>
    <name evidence="16" type="ORF">HPB48_011396</name>
</gene>
<feature type="binding site" description="axial binding residue" evidence="14">
    <location>
        <position position="301"/>
    </location>
    <ligand>
        <name>heme</name>
        <dbReference type="ChEBI" id="CHEBI:30413"/>
    </ligand>
    <ligandPart>
        <name>Fe</name>
        <dbReference type="ChEBI" id="CHEBI:18248"/>
    </ligandPart>
</feature>
<dbReference type="VEuPathDB" id="VectorBase:HLOH_053743"/>
<dbReference type="InterPro" id="IPR050182">
    <property type="entry name" value="Cytochrome_P450_fam2"/>
</dbReference>
<dbReference type="GO" id="GO:0005506">
    <property type="term" value="F:iron ion binding"/>
    <property type="evidence" value="ECO:0007669"/>
    <property type="project" value="InterPro"/>
</dbReference>
<evidence type="ECO:0000256" key="7">
    <source>
        <dbReference type="ARBA" id="ARBA00022723"/>
    </source>
</evidence>
<keyword evidence="8" id="KW-0256">Endoplasmic reticulum</keyword>
<comment type="function">
    <text evidence="2">May be involved in the metabolism of insect hormones and in the breakdown of synthetic insecticides.</text>
</comment>
<evidence type="ECO:0000256" key="8">
    <source>
        <dbReference type="ARBA" id="ARBA00022824"/>
    </source>
</evidence>
<dbReference type="InterPro" id="IPR036396">
    <property type="entry name" value="Cyt_P450_sf"/>
</dbReference>
<evidence type="ECO:0000256" key="1">
    <source>
        <dbReference type="ARBA" id="ARBA00001971"/>
    </source>
</evidence>
<evidence type="ECO:0000256" key="12">
    <source>
        <dbReference type="ARBA" id="ARBA00023033"/>
    </source>
</evidence>
<dbReference type="OMA" id="LCYTIFF"/>
<sequence>MEAHVKAECNDLVEKLEETKGGAVAIQDYLLPSTSNNIAALVYGSRFPFDHPRRRYLDELLRVLLKAVRAGALAECLPPIVLKILSKLPSMRRTVIISKLKEFIEYTKEQVEQHKSTINEHFNRDFIDGYLKKIKEHETDPASNFLPGFLVGNVLSFFIAGSNTVAVTIHWHMLNFANNADTLQARVQQEIDEVVGRERQPTWEDRHKMPFTVACIWEMYRWNTPSPLGVPRGAGEDTVFDDYYIPKGTTVIPNVWAVHNDPALWKDPSKFAPSRFLNEDGTLIQHKPEYLIPFSIGKRMCPGETLASVEVFLYITCLLQKYRILPADGKSHDINAIDIPWVDLENHKLTFTPR</sequence>
<dbReference type="InterPro" id="IPR002401">
    <property type="entry name" value="Cyt_P450_E_grp-I"/>
</dbReference>
<dbReference type="GO" id="GO:0016712">
    <property type="term" value="F:oxidoreductase activity, acting on paired donors, with incorporation or reduction of molecular oxygen, reduced flavin or flavoprotein as one donor, and incorporation of one atom of oxygen"/>
    <property type="evidence" value="ECO:0007669"/>
    <property type="project" value="TreeGrafter"/>
</dbReference>
<protein>
    <recommendedName>
        <fullName evidence="18">Cytochrome P450</fullName>
    </recommendedName>
</protein>
<dbReference type="GO" id="GO:0005789">
    <property type="term" value="C:endoplasmic reticulum membrane"/>
    <property type="evidence" value="ECO:0007669"/>
    <property type="project" value="UniProtKB-SubCell"/>
</dbReference>
<evidence type="ECO:0000256" key="13">
    <source>
        <dbReference type="ARBA" id="ARBA00023136"/>
    </source>
</evidence>
<evidence type="ECO:0000256" key="6">
    <source>
        <dbReference type="ARBA" id="ARBA00022617"/>
    </source>
</evidence>
<dbReference type="PROSITE" id="PS00086">
    <property type="entry name" value="CYTOCHROME_P450"/>
    <property type="match status" value="1"/>
</dbReference>
<evidence type="ECO:0008006" key="18">
    <source>
        <dbReference type="Google" id="ProtNLM"/>
    </source>
</evidence>
<dbReference type="Proteomes" id="UP000821853">
    <property type="component" value="Chromosome 4"/>
</dbReference>
<dbReference type="Gene3D" id="1.10.630.10">
    <property type="entry name" value="Cytochrome P450"/>
    <property type="match status" value="1"/>
</dbReference>
<organism evidence="16 17">
    <name type="scientific">Haemaphysalis longicornis</name>
    <name type="common">Bush tick</name>
    <dbReference type="NCBI Taxonomy" id="44386"/>
    <lineage>
        <taxon>Eukaryota</taxon>
        <taxon>Metazoa</taxon>
        <taxon>Ecdysozoa</taxon>
        <taxon>Arthropoda</taxon>
        <taxon>Chelicerata</taxon>
        <taxon>Arachnida</taxon>
        <taxon>Acari</taxon>
        <taxon>Parasitiformes</taxon>
        <taxon>Ixodida</taxon>
        <taxon>Ixodoidea</taxon>
        <taxon>Ixodidae</taxon>
        <taxon>Haemaphysalinae</taxon>
        <taxon>Haemaphysalis</taxon>
    </lineage>
</organism>
<keyword evidence="9" id="KW-0492">Microsome</keyword>
<dbReference type="GO" id="GO:0006805">
    <property type="term" value="P:xenobiotic metabolic process"/>
    <property type="evidence" value="ECO:0007669"/>
    <property type="project" value="TreeGrafter"/>
</dbReference>
<evidence type="ECO:0000256" key="3">
    <source>
        <dbReference type="ARBA" id="ARBA00004174"/>
    </source>
</evidence>
<evidence type="ECO:0000313" key="17">
    <source>
        <dbReference type="Proteomes" id="UP000821853"/>
    </source>
</evidence>
<comment type="cofactor">
    <cofactor evidence="1 14">
        <name>heme</name>
        <dbReference type="ChEBI" id="CHEBI:30413"/>
    </cofactor>
</comment>
<dbReference type="GO" id="GO:0020037">
    <property type="term" value="F:heme binding"/>
    <property type="evidence" value="ECO:0007669"/>
    <property type="project" value="InterPro"/>
</dbReference>
<dbReference type="InterPro" id="IPR001128">
    <property type="entry name" value="Cyt_P450"/>
</dbReference>
<proteinExistence type="inferred from homology"/>
<dbReference type="GO" id="GO:0006082">
    <property type="term" value="P:organic acid metabolic process"/>
    <property type="evidence" value="ECO:0007669"/>
    <property type="project" value="TreeGrafter"/>
</dbReference>
<keyword evidence="12 15" id="KW-0503">Monooxygenase</keyword>
<dbReference type="EMBL" id="JABSTR010000006">
    <property type="protein sequence ID" value="KAH9373648.1"/>
    <property type="molecule type" value="Genomic_DNA"/>
</dbReference>
<name>A0A9J6GGJ7_HAELO</name>
<evidence type="ECO:0000256" key="14">
    <source>
        <dbReference type="PIRSR" id="PIRSR602401-1"/>
    </source>
</evidence>
<comment type="subcellular location">
    <subcellularLocation>
        <location evidence="4">Endoplasmic reticulum membrane</location>
        <topology evidence="4">Peripheral membrane protein</topology>
    </subcellularLocation>
    <subcellularLocation>
        <location evidence="3">Microsome membrane</location>
        <topology evidence="3">Peripheral membrane protein</topology>
    </subcellularLocation>
</comment>
<keyword evidence="11 14" id="KW-0408">Iron</keyword>
<evidence type="ECO:0000256" key="2">
    <source>
        <dbReference type="ARBA" id="ARBA00003690"/>
    </source>
</evidence>
<dbReference type="SUPFAM" id="SSF48264">
    <property type="entry name" value="Cytochrome P450"/>
    <property type="match status" value="1"/>
</dbReference>
<evidence type="ECO:0000256" key="5">
    <source>
        <dbReference type="ARBA" id="ARBA00010617"/>
    </source>
</evidence>
<dbReference type="PANTHER" id="PTHR24300">
    <property type="entry name" value="CYTOCHROME P450 508A4-RELATED"/>
    <property type="match status" value="1"/>
</dbReference>
<reference evidence="16 17" key="1">
    <citation type="journal article" date="2020" name="Cell">
        <title>Large-Scale Comparative Analyses of Tick Genomes Elucidate Their Genetic Diversity and Vector Capacities.</title>
        <authorList>
            <consortium name="Tick Genome and Microbiome Consortium (TIGMIC)"/>
            <person name="Jia N."/>
            <person name="Wang J."/>
            <person name="Shi W."/>
            <person name="Du L."/>
            <person name="Sun Y."/>
            <person name="Zhan W."/>
            <person name="Jiang J.F."/>
            <person name="Wang Q."/>
            <person name="Zhang B."/>
            <person name="Ji P."/>
            <person name="Bell-Sakyi L."/>
            <person name="Cui X.M."/>
            <person name="Yuan T.T."/>
            <person name="Jiang B.G."/>
            <person name="Yang W.F."/>
            <person name="Lam T.T."/>
            <person name="Chang Q.C."/>
            <person name="Ding S.J."/>
            <person name="Wang X.J."/>
            <person name="Zhu J.G."/>
            <person name="Ruan X.D."/>
            <person name="Zhao L."/>
            <person name="Wei J.T."/>
            <person name="Ye R.Z."/>
            <person name="Que T.C."/>
            <person name="Du C.H."/>
            <person name="Zhou Y.H."/>
            <person name="Cheng J.X."/>
            <person name="Dai P.F."/>
            <person name="Guo W.B."/>
            <person name="Han X.H."/>
            <person name="Huang E.J."/>
            <person name="Li L.F."/>
            <person name="Wei W."/>
            <person name="Gao Y.C."/>
            <person name="Liu J.Z."/>
            <person name="Shao H.Z."/>
            <person name="Wang X."/>
            <person name="Wang C.C."/>
            <person name="Yang T.C."/>
            <person name="Huo Q.B."/>
            <person name="Li W."/>
            <person name="Chen H.Y."/>
            <person name="Chen S.E."/>
            <person name="Zhou L.G."/>
            <person name="Ni X.B."/>
            <person name="Tian J.H."/>
            <person name="Sheng Y."/>
            <person name="Liu T."/>
            <person name="Pan Y.S."/>
            <person name="Xia L.Y."/>
            <person name="Li J."/>
            <person name="Zhao F."/>
            <person name="Cao W.C."/>
        </authorList>
    </citation>
    <scope>NUCLEOTIDE SEQUENCE [LARGE SCALE GENOMIC DNA]</scope>
    <source>
        <strain evidence="16">HaeL-2018</strain>
    </source>
</reference>
<evidence type="ECO:0000313" key="16">
    <source>
        <dbReference type="EMBL" id="KAH9373648.1"/>
    </source>
</evidence>
<comment type="caution">
    <text evidence="16">The sequence shown here is derived from an EMBL/GenBank/DDBJ whole genome shotgun (WGS) entry which is preliminary data.</text>
</comment>
<keyword evidence="17" id="KW-1185">Reference proteome</keyword>
<evidence type="ECO:0000256" key="4">
    <source>
        <dbReference type="ARBA" id="ARBA00004406"/>
    </source>
</evidence>
<dbReference type="FunFam" id="1.10.630.10:FF:000238">
    <property type="entry name" value="Cytochrome P450 2A6"/>
    <property type="match status" value="1"/>
</dbReference>
<dbReference type="Pfam" id="PF00067">
    <property type="entry name" value="p450"/>
    <property type="match status" value="1"/>
</dbReference>
<accession>A0A9J6GGJ7</accession>
<dbReference type="PRINTS" id="PR00463">
    <property type="entry name" value="EP450I"/>
</dbReference>
<keyword evidence="13" id="KW-0472">Membrane</keyword>
<keyword evidence="7 14" id="KW-0479">Metal-binding</keyword>
<keyword evidence="6 14" id="KW-0349">Heme</keyword>
<evidence type="ECO:0000256" key="9">
    <source>
        <dbReference type="ARBA" id="ARBA00022848"/>
    </source>
</evidence>
<dbReference type="AlphaFoldDB" id="A0A9J6GGJ7"/>
<dbReference type="PRINTS" id="PR00385">
    <property type="entry name" value="P450"/>
</dbReference>
<dbReference type="OrthoDB" id="6486579at2759"/>